<organism evidence="1 2">
    <name type="scientific">Streptococcus agalactiae LMG 14747</name>
    <dbReference type="NCBI Taxonomy" id="1154860"/>
    <lineage>
        <taxon>Bacteria</taxon>
        <taxon>Bacillati</taxon>
        <taxon>Bacillota</taxon>
        <taxon>Bacilli</taxon>
        <taxon>Lactobacillales</taxon>
        <taxon>Streptococcaceae</taxon>
        <taxon>Streptococcus</taxon>
    </lineage>
</organism>
<name>V6Z6A2_STRAG</name>
<dbReference type="Proteomes" id="UP000018482">
    <property type="component" value="Unassembled WGS sequence"/>
</dbReference>
<sequence length="68" mass="8337">MYKLYFILNGKREKQGEFQTLEEAEKHMKLLIDTKSRIKSWYIRKHQQDNHIFYDYGAHNAEYIVEVV</sequence>
<dbReference type="EMBL" id="ANQC01000116">
    <property type="protein sequence ID" value="ESV55149.1"/>
    <property type="molecule type" value="Genomic_DNA"/>
</dbReference>
<reference evidence="1 2" key="1">
    <citation type="submission" date="2013-05" db="EMBL/GenBank/DDBJ databases">
        <authorList>
            <person name="Richards V.P."/>
            <person name="Durkin S.A.S."/>
            <person name="Kim M."/>
            <person name="Pavinski Bitar P.D."/>
            <person name="Stanhope M.J."/>
            <person name="Town C.D."/>
            <person name="Venter J.C."/>
        </authorList>
    </citation>
    <scope>NUCLEOTIDE SEQUENCE [LARGE SCALE GENOMIC DNA]</scope>
    <source>
        <strain evidence="1 2">LMG 14747</strain>
    </source>
</reference>
<evidence type="ECO:0000313" key="2">
    <source>
        <dbReference type="Proteomes" id="UP000018482"/>
    </source>
</evidence>
<proteinExistence type="predicted"/>
<gene>
    <name evidence="1" type="ORF">SAG0136_08005</name>
</gene>
<evidence type="ECO:0000313" key="1">
    <source>
        <dbReference type="EMBL" id="ESV55149.1"/>
    </source>
</evidence>
<accession>V6Z6A2</accession>
<protein>
    <submittedName>
        <fullName evidence="1">Uncharacterized protein</fullName>
    </submittedName>
</protein>
<dbReference type="AlphaFoldDB" id="V6Z6A2"/>
<comment type="caution">
    <text evidence="1">The sequence shown here is derived from an EMBL/GenBank/DDBJ whole genome shotgun (WGS) entry which is preliminary data.</text>
</comment>